<dbReference type="Proteomes" id="UP000289437">
    <property type="component" value="Unassembled WGS sequence"/>
</dbReference>
<reference evidence="3" key="2">
    <citation type="submission" date="2019-02" db="EMBL/GenBank/DDBJ databases">
        <title>Granulicella sibirica sp. nov., a psychrotolerant acidobacterium isolated from an organic soil layer in forested tundra, West Siberia.</title>
        <authorList>
            <person name="Oshkin I.Y."/>
            <person name="Kulichevskaya I.S."/>
            <person name="Rijpstra W.I.C."/>
            <person name="Sinninghe Damste J.S."/>
            <person name="Rakitin A.L."/>
            <person name="Ravin N.V."/>
            <person name="Dedysh S.N."/>
        </authorList>
    </citation>
    <scope>NUCLEOTIDE SEQUENCE [LARGE SCALE GENOMIC DNA]</scope>
    <source>
        <strain evidence="3">AF10</strain>
    </source>
</reference>
<dbReference type="SUPFAM" id="SSF54593">
    <property type="entry name" value="Glyoxalase/Bleomycin resistance protein/Dihydroxybiphenyl dioxygenase"/>
    <property type="match status" value="1"/>
</dbReference>
<dbReference type="InterPro" id="IPR009725">
    <property type="entry name" value="3_dmu_93_MTrfase"/>
</dbReference>
<evidence type="ECO:0000259" key="1">
    <source>
        <dbReference type="Pfam" id="PF06983"/>
    </source>
</evidence>
<dbReference type="RefSeq" id="WP_128912836.1">
    <property type="nucleotide sequence ID" value="NZ_RDSM01000001.1"/>
</dbReference>
<dbReference type="EMBL" id="RDSM01000001">
    <property type="protein sequence ID" value="RXH58929.1"/>
    <property type="molecule type" value="Genomic_DNA"/>
</dbReference>
<evidence type="ECO:0000313" key="3">
    <source>
        <dbReference type="Proteomes" id="UP000289437"/>
    </source>
</evidence>
<dbReference type="InterPro" id="IPR028973">
    <property type="entry name" value="PhnB-like"/>
</dbReference>
<feature type="domain" description="PhnB-like" evidence="1">
    <location>
        <begin position="3"/>
        <end position="116"/>
    </location>
</feature>
<dbReference type="PANTHER" id="PTHR33990">
    <property type="entry name" value="PROTEIN YJDN-RELATED"/>
    <property type="match status" value="1"/>
</dbReference>
<comment type="caution">
    <text evidence="2">The sequence shown here is derived from an EMBL/GenBank/DDBJ whole genome shotgun (WGS) entry which is preliminary data.</text>
</comment>
<dbReference type="GO" id="GO:0032259">
    <property type="term" value="P:methylation"/>
    <property type="evidence" value="ECO:0007669"/>
    <property type="project" value="UniProtKB-KW"/>
</dbReference>
<dbReference type="AlphaFoldDB" id="A0A4Q0TAA7"/>
<keyword evidence="2" id="KW-0489">Methyltransferase</keyword>
<dbReference type="Gene3D" id="3.10.180.10">
    <property type="entry name" value="2,3-Dihydroxybiphenyl 1,2-Dioxygenase, domain 1"/>
    <property type="match status" value="1"/>
</dbReference>
<dbReference type="Pfam" id="PF06983">
    <property type="entry name" value="3-dmu-9_3-mt"/>
    <property type="match status" value="1"/>
</dbReference>
<keyword evidence="2" id="KW-0830">Ubiquinone</keyword>
<accession>A0A4Q0TAA7</accession>
<protein>
    <submittedName>
        <fullName evidence="2">3-demethylubiquinone-9 3-methyltransferase</fullName>
    </submittedName>
</protein>
<dbReference type="InterPro" id="IPR029068">
    <property type="entry name" value="Glyas_Bleomycin-R_OHBP_Dase"/>
</dbReference>
<dbReference type="GO" id="GO:0008168">
    <property type="term" value="F:methyltransferase activity"/>
    <property type="evidence" value="ECO:0007669"/>
    <property type="project" value="UniProtKB-KW"/>
</dbReference>
<proteinExistence type="predicted"/>
<dbReference type="PIRSF" id="PIRSF021700">
    <property type="entry name" value="3_dmu_93_MTrfase"/>
    <property type="match status" value="1"/>
</dbReference>
<dbReference type="OrthoDB" id="9806473at2"/>
<organism evidence="2 3">
    <name type="scientific">Granulicella sibirica</name>
    <dbReference type="NCBI Taxonomy" id="2479048"/>
    <lineage>
        <taxon>Bacteria</taxon>
        <taxon>Pseudomonadati</taxon>
        <taxon>Acidobacteriota</taxon>
        <taxon>Terriglobia</taxon>
        <taxon>Terriglobales</taxon>
        <taxon>Acidobacteriaceae</taxon>
        <taxon>Granulicella</taxon>
    </lineage>
</organism>
<dbReference type="PANTHER" id="PTHR33990:SF2">
    <property type="entry name" value="PHNB-LIKE DOMAIN-CONTAINING PROTEIN"/>
    <property type="match status" value="1"/>
</dbReference>
<keyword evidence="3" id="KW-1185">Reference proteome</keyword>
<name>A0A4Q0TAA7_9BACT</name>
<dbReference type="CDD" id="cd06588">
    <property type="entry name" value="PhnB_like"/>
    <property type="match status" value="1"/>
</dbReference>
<keyword evidence="2" id="KW-0808">Transferase</keyword>
<evidence type="ECO:0000313" key="2">
    <source>
        <dbReference type="EMBL" id="RXH58929.1"/>
    </source>
</evidence>
<gene>
    <name evidence="2" type="ORF">GRAN_2239</name>
</gene>
<sequence length="150" mass="16194">MHKITPFLWFNTDAEDAADFYLSVFASGRKVSELRAPAGAPAPAGSLMVITLELEGQQMTFLNGGPGHPLTEAFSFSVVCETQEEIDGYWDKLVEGGSPMACGWLKDKYGLCWQIVPARLQKLVSTPGGMKAMMSMVKFDIAALEKAAAG</sequence>
<reference evidence="2 3" key="1">
    <citation type="submission" date="2018-11" db="EMBL/GenBank/DDBJ databases">
        <authorList>
            <person name="Mardanov A.V."/>
            <person name="Ravin N.V."/>
            <person name="Dedysh S.N."/>
        </authorList>
    </citation>
    <scope>NUCLEOTIDE SEQUENCE [LARGE SCALE GENOMIC DNA]</scope>
    <source>
        <strain evidence="2 3">AF10</strain>
    </source>
</reference>